<dbReference type="GeneID" id="18922873"/>
<dbReference type="Proteomes" id="UP000001072">
    <property type="component" value="Unassembled WGS sequence"/>
</dbReference>
<dbReference type="RefSeq" id="XP_007409817.1">
    <property type="nucleotide sequence ID" value="XM_007409755.1"/>
</dbReference>
<dbReference type="EMBL" id="GL883106">
    <property type="protein sequence ID" value="EGG06857.1"/>
    <property type="molecule type" value="Genomic_DNA"/>
</dbReference>
<proteinExistence type="predicted"/>
<accession>F4RL73</accession>
<dbReference type="VEuPathDB" id="FungiDB:MELLADRAFT_106383"/>
<feature type="chain" id="PRO_5003317740" evidence="1">
    <location>
        <begin position="20"/>
        <end position="146"/>
    </location>
</feature>
<sequence length="146" mass="16402">MLRILPIISVLVFSLFTHGIKVSAKFSFTMWMDQVVKCGCNEGYELGNSWAYCSSGYPSTQHCKCEKSSCKSPADPKLVKMSGCQHNGPKGPEGGVSTQDCSTYSFDQTHWHYICHNPGGYTYICPADQPNFANTYITCHHCWYYN</sequence>
<evidence type="ECO:0000313" key="3">
    <source>
        <dbReference type="Proteomes" id="UP000001072"/>
    </source>
</evidence>
<evidence type="ECO:0000313" key="2">
    <source>
        <dbReference type="EMBL" id="EGG06857.1"/>
    </source>
</evidence>
<gene>
    <name evidence="2" type="ORF">MELLADRAFT_106383</name>
</gene>
<feature type="signal peptide" evidence="1">
    <location>
        <begin position="1"/>
        <end position="19"/>
    </location>
</feature>
<dbReference type="HOGENOM" id="CLU_150810_0_0_1"/>
<keyword evidence="1" id="KW-0732">Signal</keyword>
<name>F4RL73_MELLP</name>
<dbReference type="AlphaFoldDB" id="F4RL73"/>
<protein>
    <submittedName>
        <fullName evidence="2">Secreted protein</fullName>
    </submittedName>
</protein>
<organism evidence="3">
    <name type="scientific">Melampsora larici-populina (strain 98AG31 / pathotype 3-4-7)</name>
    <name type="common">Poplar leaf rust fungus</name>
    <dbReference type="NCBI Taxonomy" id="747676"/>
    <lineage>
        <taxon>Eukaryota</taxon>
        <taxon>Fungi</taxon>
        <taxon>Dikarya</taxon>
        <taxon>Basidiomycota</taxon>
        <taxon>Pucciniomycotina</taxon>
        <taxon>Pucciniomycetes</taxon>
        <taxon>Pucciniales</taxon>
        <taxon>Melampsoraceae</taxon>
        <taxon>Melampsora</taxon>
    </lineage>
</organism>
<dbReference type="InParanoid" id="F4RL73"/>
<dbReference type="KEGG" id="mlr:MELLADRAFT_106383"/>
<reference evidence="3" key="1">
    <citation type="journal article" date="2011" name="Proc. Natl. Acad. Sci. U.S.A.">
        <title>Obligate biotrophy features unraveled by the genomic analysis of rust fungi.</title>
        <authorList>
            <person name="Duplessis S."/>
            <person name="Cuomo C.A."/>
            <person name="Lin Y.-C."/>
            <person name="Aerts A."/>
            <person name="Tisserant E."/>
            <person name="Veneault-Fourrey C."/>
            <person name="Joly D.L."/>
            <person name="Hacquard S."/>
            <person name="Amselem J."/>
            <person name="Cantarel B.L."/>
            <person name="Chiu R."/>
            <person name="Coutinho P.M."/>
            <person name="Feau N."/>
            <person name="Field M."/>
            <person name="Frey P."/>
            <person name="Gelhaye E."/>
            <person name="Goldberg J."/>
            <person name="Grabherr M.G."/>
            <person name="Kodira C.D."/>
            <person name="Kohler A."/>
            <person name="Kuees U."/>
            <person name="Lindquist E.A."/>
            <person name="Lucas S.M."/>
            <person name="Mago R."/>
            <person name="Mauceli E."/>
            <person name="Morin E."/>
            <person name="Murat C."/>
            <person name="Pangilinan J.L."/>
            <person name="Park R."/>
            <person name="Pearson M."/>
            <person name="Quesneville H."/>
            <person name="Rouhier N."/>
            <person name="Sakthikumar S."/>
            <person name="Salamov A.A."/>
            <person name="Schmutz J."/>
            <person name="Selles B."/>
            <person name="Shapiro H."/>
            <person name="Tanguay P."/>
            <person name="Tuskan G.A."/>
            <person name="Henrissat B."/>
            <person name="Van de Peer Y."/>
            <person name="Rouze P."/>
            <person name="Ellis J.G."/>
            <person name="Dodds P.N."/>
            <person name="Schein J.E."/>
            <person name="Zhong S."/>
            <person name="Hamelin R.C."/>
            <person name="Grigoriev I.V."/>
            <person name="Szabo L.J."/>
            <person name="Martin F."/>
        </authorList>
    </citation>
    <scope>NUCLEOTIDE SEQUENCE [LARGE SCALE GENOMIC DNA]</scope>
    <source>
        <strain evidence="3">98AG31 / pathotype 3-4-7</strain>
    </source>
</reference>
<keyword evidence="3" id="KW-1185">Reference proteome</keyword>
<evidence type="ECO:0000256" key="1">
    <source>
        <dbReference type="SAM" id="SignalP"/>
    </source>
</evidence>